<dbReference type="EMBL" id="AYKW01000004">
    <property type="protein sequence ID" value="PIL35166.1"/>
    <property type="molecule type" value="Genomic_DNA"/>
</dbReference>
<gene>
    <name evidence="2" type="ORF">GSI_02955</name>
</gene>
<proteinExistence type="predicted"/>
<organism evidence="2 3">
    <name type="scientific">Ganoderma sinense ZZ0214-1</name>
    <dbReference type="NCBI Taxonomy" id="1077348"/>
    <lineage>
        <taxon>Eukaryota</taxon>
        <taxon>Fungi</taxon>
        <taxon>Dikarya</taxon>
        <taxon>Basidiomycota</taxon>
        <taxon>Agaricomycotina</taxon>
        <taxon>Agaricomycetes</taxon>
        <taxon>Polyporales</taxon>
        <taxon>Polyporaceae</taxon>
        <taxon>Ganoderma</taxon>
    </lineage>
</organism>
<dbReference type="InterPro" id="IPR019026">
    <property type="entry name" value="Peptidase_M64_IgA"/>
</dbReference>
<feature type="signal peptide" evidence="1">
    <location>
        <begin position="1"/>
        <end position="21"/>
    </location>
</feature>
<comment type="caution">
    <text evidence="2">The sequence shown here is derived from an EMBL/GenBank/DDBJ whole genome shotgun (WGS) entry which is preliminary data.</text>
</comment>
<dbReference type="InterPro" id="IPR024079">
    <property type="entry name" value="MetalloPept_cat_dom_sf"/>
</dbReference>
<dbReference type="Pfam" id="PF09471">
    <property type="entry name" value="Peptidase_M64"/>
    <property type="match status" value="1"/>
</dbReference>
<protein>
    <recommendedName>
        <fullName evidence="4">IgA peptidase M64-domain-containing protein</fullName>
    </recommendedName>
</protein>
<keyword evidence="3" id="KW-1185">Reference proteome</keyword>
<dbReference type="OrthoDB" id="2961863at2759"/>
<accession>A0A2G8SN24</accession>
<dbReference type="AlphaFoldDB" id="A0A2G8SN24"/>
<evidence type="ECO:0008006" key="4">
    <source>
        <dbReference type="Google" id="ProtNLM"/>
    </source>
</evidence>
<evidence type="ECO:0000313" key="2">
    <source>
        <dbReference type="EMBL" id="PIL35166.1"/>
    </source>
</evidence>
<reference evidence="2 3" key="1">
    <citation type="journal article" date="2015" name="Sci. Rep.">
        <title>Chromosome-level genome map provides insights into diverse defense mechanisms in the medicinal fungus Ganoderma sinense.</title>
        <authorList>
            <person name="Zhu Y."/>
            <person name="Xu J."/>
            <person name="Sun C."/>
            <person name="Zhou S."/>
            <person name="Xu H."/>
            <person name="Nelson D.R."/>
            <person name="Qian J."/>
            <person name="Song J."/>
            <person name="Luo H."/>
            <person name="Xiang L."/>
            <person name="Li Y."/>
            <person name="Xu Z."/>
            <person name="Ji A."/>
            <person name="Wang L."/>
            <person name="Lu S."/>
            <person name="Hayward A."/>
            <person name="Sun W."/>
            <person name="Li X."/>
            <person name="Schwartz D.C."/>
            <person name="Wang Y."/>
            <person name="Chen S."/>
        </authorList>
    </citation>
    <scope>NUCLEOTIDE SEQUENCE [LARGE SCALE GENOMIC DNA]</scope>
    <source>
        <strain evidence="2 3">ZZ0214-1</strain>
    </source>
</reference>
<evidence type="ECO:0000256" key="1">
    <source>
        <dbReference type="SAM" id="SignalP"/>
    </source>
</evidence>
<name>A0A2G8SN24_9APHY</name>
<dbReference type="Gene3D" id="3.40.390.10">
    <property type="entry name" value="Collagenase (Catalytic Domain)"/>
    <property type="match status" value="1"/>
</dbReference>
<evidence type="ECO:0000313" key="3">
    <source>
        <dbReference type="Proteomes" id="UP000230002"/>
    </source>
</evidence>
<dbReference type="GO" id="GO:0008237">
    <property type="term" value="F:metallopeptidase activity"/>
    <property type="evidence" value="ECO:0007669"/>
    <property type="project" value="InterPro"/>
</dbReference>
<keyword evidence="1" id="KW-0732">Signal</keyword>
<feature type="chain" id="PRO_5013634503" description="IgA peptidase M64-domain-containing protein" evidence="1">
    <location>
        <begin position="22"/>
        <end position="629"/>
    </location>
</feature>
<dbReference type="Proteomes" id="UP000230002">
    <property type="component" value="Unassembled WGS sequence"/>
</dbReference>
<sequence>MNRVLLDIWLVLALCLTSGLAADVTERPYELVVHRELDTLKCTYLALRETQHFRGLADSGYFKSKRLESGEERIQFIAKEEQAVWERAEALCGEKYTWDFYTLIHTVPQGYEMEQVVLPPVQDYVPQLEVSPLITSGDSSNRVDLVFFADGYTSEEKDKFLDDALRLAEDISSNQTFYTVKPLLNFWAAFAPSKESGVGVGGKPKDTVFGLYRDGTELRGVYYSKPEVAREACDSLGTQCDYPILMGNDPLYGGLGGEFTVITPSLANGPLVLRHELGHSIIDVGEEYDGGFAYFGVNAAHNTTSAGVPWTHWLSPVPNTATHHHSHSYDDHEHNSPVEGEIRVERAVMPLQNYAWTLLNTSAAWSTTFNSSGQYAWHLIRFSLSGIPAASDLVVSLDGKDLHWAPRADIGVDRWHYDIKLNHTLLEGEHEITFTLKNTETEGEAQLCSVEVLEFGDENEFVTTPGHYSLYPTFSEMNETTYRPTNEDCLMRIVTTPNFCSACVEGLWYALLRRVALIDDLARSCSEPSTLLDVGAQSQSKQQRVLDLALVPLAHLRDTPVDVKEGYEITWVKDGVEVPEFANRTRLVDDGDALGSYAVKVRYWTEEVRVDPEELLESFAALTVLTRCS</sequence>